<name>Q2RXN3_RHORT</name>
<dbReference type="PATRIC" id="fig|269796.9.peg.363"/>
<dbReference type="Proteomes" id="UP000001929">
    <property type="component" value="Chromosome"/>
</dbReference>
<dbReference type="GO" id="GO:0005506">
    <property type="term" value="F:iron ion binding"/>
    <property type="evidence" value="ECO:0007669"/>
    <property type="project" value="TreeGrafter"/>
</dbReference>
<dbReference type="SUPFAM" id="SSF159127">
    <property type="entry name" value="HupF/HypC-like"/>
    <property type="match status" value="1"/>
</dbReference>
<comment type="function">
    <text evidence="2">Involved in the maturation of [NiFe] hydrogenases. Involved in the biosynthesis of the Fe(CN)(2)CO cofactor.</text>
</comment>
<dbReference type="PROSITE" id="PS01097">
    <property type="entry name" value="HUPF_HYPC"/>
    <property type="match status" value="1"/>
</dbReference>
<dbReference type="PANTHER" id="PTHR35177">
    <property type="entry name" value="HYDROGENASE MATURATION FACTOR HYBG"/>
    <property type="match status" value="1"/>
</dbReference>
<comment type="similarity">
    <text evidence="1">Belongs to the HupF/HypC family.</text>
</comment>
<evidence type="ECO:0000313" key="4">
    <source>
        <dbReference type="EMBL" id="ABC21112.1"/>
    </source>
</evidence>
<dbReference type="STRING" id="269796.Rru_A0307"/>
<evidence type="ECO:0000313" key="5">
    <source>
        <dbReference type="Proteomes" id="UP000001929"/>
    </source>
</evidence>
<proteinExistence type="inferred from homology"/>
<evidence type="ECO:0000256" key="3">
    <source>
        <dbReference type="ARBA" id="ARBA00071976"/>
    </source>
</evidence>
<protein>
    <recommendedName>
        <fullName evidence="3">Hydrogenase maturation factor HypC</fullName>
    </recommendedName>
</protein>
<organism evidence="4 5">
    <name type="scientific">Rhodospirillum rubrum (strain ATCC 11170 / ATH 1.1.1 / DSM 467 / LMG 4362 / NCIMB 8255 / S1)</name>
    <dbReference type="NCBI Taxonomy" id="269796"/>
    <lineage>
        <taxon>Bacteria</taxon>
        <taxon>Pseudomonadati</taxon>
        <taxon>Pseudomonadota</taxon>
        <taxon>Alphaproteobacteria</taxon>
        <taxon>Rhodospirillales</taxon>
        <taxon>Rhodospirillaceae</taxon>
        <taxon>Rhodospirillum</taxon>
    </lineage>
</organism>
<sequence>MCLAIPAQILEIGADNMAVLDSRGCRLNASLVLLPGCAVGDWVIVHVGFALSRIDAEEARVTLALLDGVFPEEASA</sequence>
<dbReference type="Gene3D" id="2.30.30.140">
    <property type="match status" value="1"/>
</dbReference>
<dbReference type="AlphaFoldDB" id="Q2RXN3"/>
<dbReference type="PRINTS" id="PR00445">
    <property type="entry name" value="HUPFHYPC"/>
</dbReference>
<evidence type="ECO:0000256" key="1">
    <source>
        <dbReference type="ARBA" id="ARBA00006018"/>
    </source>
</evidence>
<dbReference type="GO" id="GO:1902670">
    <property type="term" value="F:carbon dioxide binding"/>
    <property type="evidence" value="ECO:0007669"/>
    <property type="project" value="TreeGrafter"/>
</dbReference>
<dbReference type="InterPro" id="IPR019812">
    <property type="entry name" value="Hydgase_assmbl_chp_CS"/>
</dbReference>
<dbReference type="HOGENOM" id="CLU_159381_2_2_5"/>
<evidence type="ECO:0000256" key="2">
    <source>
        <dbReference type="ARBA" id="ARBA00053969"/>
    </source>
</evidence>
<dbReference type="EMBL" id="CP000230">
    <property type="protein sequence ID" value="ABC21112.1"/>
    <property type="molecule type" value="Genomic_DNA"/>
</dbReference>
<dbReference type="PhylomeDB" id="Q2RXN3"/>
<dbReference type="GO" id="GO:0051604">
    <property type="term" value="P:protein maturation"/>
    <property type="evidence" value="ECO:0007669"/>
    <property type="project" value="TreeGrafter"/>
</dbReference>
<accession>Q2RXN3</accession>
<reference evidence="4 5" key="1">
    <citation type="journal article" date="2011" name="Stand. Genomic Sci.">
        <title>Complete genome sequence of Rhodospirillum rubrum type strain (S1).</title>
        <authorList>
            <person name="Munk A.C."/>
            <person name="Copeland A."/>
            <person name="Lucas S."/>
            <person name="Lapidus A."/>
            <person name="Del Rio T.G."/>
            <person name="Barry K."/>
            <person name="Detter J.C."/>
            <person name="Hammon N."/>
            <person name="Israni S."/>
            <person name="Pitluck S."/>
            <person name="Brettin T."/>
            <person name="Bruce D."/>
            <person name="Han C."/>
            <person name="Tapia R."/>
            <person name="Gilna P."/>
            <person name="Schmutz J."/>
            <person name="Larimer F."/>
            <person name="Land M."/>
            <person name="Kyrpides N.C."/>
            <person name="Mavromatis K."/>
            <person name="Richardson P."/>
            <person name="Rohde M."/>
            <person name="Goker M."/>
            <person name="Klenk H.P."/>
            <person name="Zhang Y."/>
            <person name="Roberts G.P."/>
            <person name="Reslewic S."/>
            <person name="Schwartz D.C."/>
        </authorList>
    </citation>
    <scope>NUCLEOTIDE SEQUENCE [LARGE SCALE GENOMIC DNA]</scope>
    <source>
        <strain evidence="5">ATCC 11170 / ATH 1.1.1 / DSM 467 / LMG 4362 / NCIMB 8255 / S1</strain>
    </source>
</reference>
<dbReference type="Pfam" id="PF01455">
    <property type="entry name" value="HupF_HypC"/>
    <property type="match status" value="1"/>
</dbReference>
<dbReference type="FunFam" id="2.30.30.140:FF:000022">
    <property type="entry name" value="Hydrogenase assembly chaperone HybG"/>
    <property type="match status" value="1"/>
</dbReference>
<dbReference type="PANTHER" id="PTHR35177:SF2">
    <property type="entry name" value="HYDROGENASE MATURATION FACTOR HYBG"/>
    <property type="match status" value="1"/>
</dbReference>
<gene>
    <name evidence="4" type="ordered locus">Rru_A0307</name>
</gene>
<keyword evidence="5" id="KW-1185">Reference proteome</keyword>
<dbReference type="InterPro" id="IPR001109">
    <property type="entry name" value="Hydrogenase_HupF/HypC"/>
</dbReference>
<dbReference type="NCBIfam" id="TIGR00074">
    <property type="entry name" value="hypC_hupF"/>
    <property type="match status" value="1"/>
</dbReference>
<dbReference type="RefSeq" id="WP_011388060.1">
    <property type="nucleotide sequence ID" value="NC_007643.1"/>
</dbReference>
<dbReference type="KEGG" id="rru:Rru_A0307"/>
<dbReference type="EnsemblBacteria" id="ABC21112">
    <property type="protein sequence ID" value="ABC21112"/>
    <property type="gene ID" value="Rru_A0307"/>
</dbReference>
<dbReference type="eggNOG" id="COG0298">
    <property type="taxonomic scope" value="Bacteria"/>
</dbReference>